<evidence type="ECO:0000313" key="1">
    <source>
        <dbReference type="EMBL" id="KAK7024240.1"/>
    </source>
</evidence>
<evidence type="ECO:0000313" key="2">
    <source>
        <dbReference type="Proteomes" id="UP001383192"/>
    </source>
</evidence>
<dbReference type="AlphaFoldDB" id="A0AAW0BF53"/>
<dbReference type="EMBL" id="JAYKXP010000129">
    <property type="protein sequence ID" value="KAK7024240.1"/>
    <property type="molecule type" value="Genomic_DNA"/>
</dbReference>
<reference evidence="1 2" key="1">
    <citation type="submission" date="2024-01" db="EMBL/GenBank/DDBJ databases">
        <title>A draft genome for a cacao thread blight-causing isolate of Paramarasmius palmivorus.</title>
        <authorList>
            <person name="Baruah I.K."/>
            <person name="Bukari Y."/>
            <person name="Amoako-Attah I."/>
            <person name="Meinhardt L.W."/>
            <person name="Bailey B.A."/>
            <person name="Cohen S.P."/>
        </authorList>
    </citation>
    <scope>NUCLEOTIDE SEQUENCE [LARGE SCALE GENOMIC DNA]</scope>
    <source>
        <strain evidence="1 2">GH-12</strain>
    </source>
</reference>
<proteinExistence type="predicted"/>
<protein>
    <submittedName>
        <fullName evidence="1">Uncharacterized protein</fullName>
    </submittedName>
</protein>
<organism evidence="1 2">
    <name type="scientific">Paramarasmius palmivorus</name>
    <dbReference type="NCBI Taxonomy" id="297713"/>
    <lineage>
        <taxon>Eukaryota</taxon>
        <taxon>Fungi</taxon>
        <taxon>Dikarya</taxon>
        <taxon>Basidiomycota</taxon>
        <taxon>Agaricomycotina</taxon>
        <taxon>Agaricomycetes</taxon>
        <taxon>Agaricomycetidae</taxon>
        <taxon>Agaricales</taxon>
        <taxon>Marasmiineae</taxon>
        <taxon>Marasmiaceae</taxon>
        <taxon>Paramarasmius</taxon>
    </lineage>
</organism>
<dbReference type="Proteomes" id="UP001383192">
    <property type="component" value="Unassembled WGS sequence"/>
</dbReference>
<comment type="caution">
    <text evidence="1">The sequence shown here is derived from an EMBL/GenBank/DDBJ whole genome shotgun (WGS) entry which is preliminary data.</text>
</comment>
<keyword evidence="2" id="KW-1185">Reference proteome</keyword>
<accession>A0AAW0BF53</accession>
<gene>
    <name evidence="1" type="ORF">VNI00_016457</name>
</gene>
<name>A0AAW0BF53_9AGAR</name>
<sequence length="173" mass="19469">MSTGREVHMILDSDDENEDETTASGMLLAVGSLPIHNGGLTSKVYHSNHSIRITPPVKVLRLERITELASIYPICEVPTALWIDLRENDKYHVIDEATAELYTMDHLIKDKDNEAWKGCTGNGQNFVLVYFSDGQGGRVVEAQDEHKNGFFLAQRGVLVIVSHWGPLFRIKRH</sequence>